<dbReference type="Proteomes" id="UP000646827">
    <property type="component" value="Unassembled WGS sequence"/>
</dbReference>
<keyword evidence="3" id="KW-1185">Reference proteome</keyword>
<name>A0A8H7S3R3_9FUNG</name>
<feature type="compositionally biased region" description="Basic and acidic residues" evidence="1">
    <location>
        <begin position="18"/>
        <end position="29"/>
    </location>
</feature>
<proteinExistence type="predicted"/>
<evidence type="ECO:0000256" key="1">
    <source>
        <dbReference type="SAM" id="MobiDB-lite"/>
    </source>
</evidence>
<gene>
    <name evidence="2" type="ORF">INT45_005199</name>
</gene>
<dbReference type="EMBL" id="JAEPRB010000104">
    <property type="protein sequence ID" value="KAG2221625.1"/>
    <property type="molecule type" value="Genomic_DNA"/>
</dbReference>
<protein>
    <submittedName>
        <fullName evidence="2">Uncharacterized protein</fullName>
    </submittedName>
</protein>
<comment type="caution">
    <text evidence="2">The sequence shown here is derived from an EMBL/GenBank/DDBJ whole genome shotgun (WGS) entry which is preliminary data.</text>
</comment>
<dbReference type="AlphaFoldDB" id="A0A8H7S3R3"/>
<reference evidence="2 3" key="1">
    <citation type="submission" date="2020-12" db="EMBL/GenBank/DDBJ databases">
        <title>Metabolic potential, ecology and presence of endohyphal bacteria is reflected in genomic diversity of Mucoromycotina.</title>
        <authorList>
            <person name="Muszewska A."/>
            <person name="Okrasinska A."/>
            <person name="Steczkiewicz K."/>
            <person name="Drgas O."/>
            <person name="Orlowska M."/>
            <person name="Perlinska-Lenart U."/>
            <person name="Aleksandrzak-Piekarczyk T."/>
            <person name="Szatraj K."/>
            <person name="Zielenkiewicz U."/>
            <person name="Pilsyk S."/>
            <person name="Malc E."/>
            <person name="Mieczkowski P."/>
            <person name="Kruszewska J.S."/>
            <person name="Biernat P."/>
            <person name="Pawlowska J."/>
        </authorList>
    </citation>
    <scope>NUCLEOTIDE SEQUENCE [LARGE SCALE GENOMIC DNA]</scope>
    <source>
        <strain evidence="2 3">CBS 142.35</strain>
    </source>
</reference>
<feature type="compositionally biased region" description="Acidic residues" evidence="1">
    <location>
        <begin position="36"/>
        <end position="48"/>
    </location>
</feature>
<sequence>MENNAFRNTEESTITTSSEHKSPLNKDIAEVTVQNLDDDDDNDDDDDGDHTYEQELVEKDNQKNST</sequence>
<accession>A0A8H7S3R3</accession>
<evidence type="ECO:0000313" key="2">
    <source>
        <dbReference type="EMBL" id="KAG2221625.1"/>
    </source>
</evidence>
<evidence type="ECO:0000313" key="3">
    <source>
        <dbReference type="Proteomes" id="UP000646827"/>
    </source>
</evidence>
<organism evidence="2 3">
    <name type="scientific">Circinella minor</name>
    <dbReference type="NCBI Taxonomy" id="1195481"/>
    <lineage>
        <taxon>Eukaryota</taxon>
        <taxon>Fungi</taxon>
        <taxon>Fungi incertae sedis</taxon>
        <taxon>Mucoromycota</taxon>
        <taxon>Mucoromycotina</taxon>
        <taxon>Mucoromycetes</taxon>
        <taxon>Mucorales</taxon>
        <taxon>Lichtheimiaceae</taxon>
        <taxon>Circinella</taxon>
    </lineage>
</organism>
<feature type="compositionally biased region" description="Basic and acidic residues" evidence="1">
    <location>
        <begin position="49"/>
        <end position="66"/>
    </location>
</feature>
<feature type="region of interest" description="Disordered" evidence="1">
    <location>
        <begin position="1"/>
        <end position="66"/>
    </location>
</feature>